<accession>A0A2S7ZQM3</accession>
<sequence>MESLNMCLASGLDELGILEKFKLNTLIHHWRDVVGPIYAGHTRIIDIKPPKIVLSADNSQWMQEVKMNQKRILKAINDYYQGEIITEMGLMMHRQSFVKESSGPEIYHIEMPDIEGYIDMSKIILSDDDINVIDNMVNKISDDTLKDTFRNVIISSRKKEIYLLEHGYHRCERCRILMNRATKHCVTCEYEIHREHINNIKRQIRRIPYIKYKECCKYINCTFDDFAMAMRELIYFYLDKVYHGSTSRNHMYMAAMLITHKPPEELTDQHVINLCNKHRSKFLSEEKQKELNMLRGILE</sequence>
<name>A0A2S7ZQM3_9FIRM</name>
<reference evidence="1 2" key="1">
    <citation type="submission" date="2018-01" db="EMBL/GenBank/DDBJ databases">
        <title>Draft genome sequences of clinical isolates and type strains of oral Veillonella including Veillonella infantum sp., nov.</title>
        <authorList>
            <person name="Mashima I."/>
            <person name="Liao Y.-C."/>
            <person name="Sabharwal A."/>
            <person name="Haase E.M."/>
            <person name="Nakazawa F."/>
            <person name="Scannapieco F.A."/>
        </authorList>
    </citation>
    <scope>NUCLEOTIDE SEQUENCE [LARGE SCALE GENOMIC DNA]</scope>
    <source>
        <strain evidence="1 2">Y6</strain>
    </source>
</reference>
<dbReference type="Pfam" id="PF05258">
    <property type="entry name" value="DciA"/>
    <property type="match status" value="1"/>
</dbReference>
<gene>
    <name evidence="1" type="ORF">VTHSUH11_05590</name>
</gene>
<dbReference type="EMBL" id="PPDF01000008">
    <property type="protein sequence ID" value="PQL25551.1"/>
    <property type="molecule type" value="Genomic_DNA"/>
</dbReference>
<dbReference type="AlphaFoldDB" id="A0A2S7ZQM3"/>
<evidence type="ECO:0000313" key="2">
    <source>
        <dbReference type="Proteomes" id="UP000238877"/>
    </source>
</evidence>
<dbReference type="Proteomes" id="UP000238877">
    <property type="component" value="Unassembled WGS sequence"/>
</dbReference>
<evidence type="ECO:0000313" key="1">
    <source>
        <dbReference type="EMBL" id="PQL25551.1"/>
    </source>
</evidence>
<proteinExistence type="predicted"/>
<dbReference type="STRING" id="1110546.GCA_001078375_01959"/>
<comment type="caution">
    <text evidence="1">The sequence shown here is derived from an EMBL/GenBank/DDBJ whole genome shotgun (WGS) entry which is preliminary data.</text>
</comment>
<organism evidence="1 2">
    <name type="scientific">Veillonella tobetsuensis</name>
    <dbReference type="NCBI Taxonomy" id="1110546"/>
    <lineage>
        <taxon>Bacteria</taxon>
        <taxon>Bacillati</taxon>
        <taxon>Bacillota</taxon>
        <taxon>Negativicutes</taxon>
        <taxon>Veillonellales</taxon>
        <taxon>Veillonellaceae</taxon>
        <taxon>Veillonella</taxon>
    </lineage>
</organism>
<dbReference type="InterPro" id="IPR007922">
    <property type="entry name" value="DciA-like"/>
</dbReference>
<protein>
    <submittedName>
        <fullName evidence="1">DUF721 domain-containing protein</fullName>
    </submittedName>
</protein>
<dbReference type="RefSeq" id="WP_105092933.1">
    <property type="nucleotide sequence ID" value="NZ_PPDF01000008.1"/>
</dbReference>